<evidence type="ECO:0000256" key="3">
    <source>
        <dbReference type="ARBA" id="ARBA00023082"/>
    </source>
</evidence>
<dbReference type="InterPro" id="IPR014284">
    <property type="entry name" value="RNA_pol_sigma-70_dom"/>
</dbReference>
<evidence type="ECO:0000256" key="4">
    <source>
        <dbReference type="ARBA" id="ARBA00023163"/>
    </source>
</evidence>
<dbReference type="InterPro" id="IPR039425">
    <property type="entry name" value="RNA_pol_sigma-70-like"/>
</dbReference>
<dbReference type="PANTHER" id="PTHR43133:SF62">
    <property type="entry name" value="RNA POLYMERASE SIGMA FACTOR SIGZ"/>
    <property type="match status" value="1"/>
</dbReference>
<gene>
    <name evidence="8" type="ORF">TJEJU_3150</name>
</gene>
<evidence type="ECO:0000256" key="5">
    <source>
        <dbReference type="NCBIfam" id="TIGR02959"/>
    </source>
</evidence>
<keyword evidence="4" id="KW-0804">Transcription</keyword>
<dbReference type="EMBL" id="LT899436">
    <property type="protein sequence ID" value="SNR16805.1"/>
    <property type="molecule type" value="Genomic_DNA"/>
</dbReference>
<dbReference type="SUPFAM" id="SSF88659">
    <property type="entry name" value="Sigma3 and sigma4 domains of RNA polymerase sigma factors"/>
    <property type="match status" value="1"/>
</dbReference>
<accession>A0A238UCM2</accession>
<dbReference type="Gene3D" id="1.10.1740.10">
    <property type="match status" value="1"/>
</dbReference>
<evidence type="ECO:0000313" key="8">
    <source>
        <dbReference type="EMBL" id="SNR16805.1"/>
    </source>
</evidence>
<dbReference type="CDD" id="cd06171">
    <property type="entry name" value="Sigma70_r4"/>
    <property type="match status" value="1"/>
</dbReference>
<dbReference type="InterPro" id="IPR014304">
    <property type="entry name" value="RNA_pol_sigma-Z"/>
</dbReference>
<dbReference type="InterPro" id="IPR013325">
    <property type="entry name" value="RNA_pol_sigma_r2"/>
</dbReference>
<protein>
    <recommendedName>
        <fullName evidence="5">RNA polymerase sigma factor SigZ</fullName>
    </recommendedName>
</protein>
<evidence type="ECO:0000256" key="2">
    <source>
        <dbReference type="ARBA" id="ARBA00023015"/>
    </source>
</evidence>
<evidence type="ECO:0000256" key="1">
    <source>
        <dbReference type="ARBA" id="ARBA00010641"/>
    </source>
</evidence>
<dbReference type="KEGG" id="tje:TJEJU_3150"/>
<dbReference type="NCBIfam" id="TIGR02959">
    <property type="entry name" value="SigZ"/>
    <property type="match status" value="1"/>
</dbReference>
<feature type="domain" description="RNA polymerase sigma-70 region 2" evidence="6">
    <location>
        <begin position="10"/>
        <end position="73"/>
    </location>
</feature>
<dbReference type="NCBIfam" id="TIGR02937">
    <property type="entry name" value="sigma70-ECF"/>
    <property type="match status" value="1"/>
</dbReference>
<dbReference type="InterPro" id="IPR013249">
    <property type="entry name" value="RNA_pol_sigma70_r4_t2"/>
</dbReference>
<dbReference type="Pfam" id="PF04542">
    <property type="entry name" value="Sigma70_r2"/>
    <property type="match status" value="1"/>
</dbReference>
<dbReference type="GO" id="GO:0016987">
    <property type="term" value="F:sigma factor activity"/>
    <property type="evidence" value="ECO:0007669"/>
    <property type="project" value="UniProtKB-KW"/>
</dbReference>
<dbReference type="GO" id="GO:0003677">
    <property type="term" value="F:DNA binding"/>
    <property type="evidence" value="ECO:0007669"/>
    <property type="project" value="InterPro"/>
</dbReference>
<dbReference type="Proteomes" id="UP000215214">
    <property type="component" value="Chromosome TJEJU"/>
</dbReference>
<organism evidence="8 9">
    <name type="scientific">Tenacibaculum jejuense</name>
    <dbReference type="NCBI Taxonomy" id="584609"/>
    <lineage>
        <taxon>Bacteria</taxon>
        <taxon>Pseudomonadati</taxon>
        <taxon>Bacteroidota</taxon>
        <taxon>Flavobacteriia</taxon>
        <taxon>Flavobacteriales</taxon>
        <taxon>Flavobacteriaceae</taxon>
        <taxon>Tenacibaculum</taxon>
    </lineage>
</organism>
<keyword evidence="9" id="KW-1185">Reference proteome</keyword>
<reference evidence="8 9" key="1">
    <citation type="submission" date="2017-07" db="EMBL/GenBank/DDBJ databases">
        <authorList>
            <person name="Sun Z.S."/>
            <person name="Albrecht U."/>
            <person name="Echele G."/>
            <person name="Lee C.C."/>
        </authorList>
    </citation>
    <scope>NUCLEOTIDE SEQUENCE [LARGE SCALE GENOMIC DNA]</scope>
    <source>
        <strain evidence="9">type strain: KCTC 22618</strain>
    </source>
</reference>
<keyword evidence="3" id="KW-0731">Sigma factor</keyword>
<dbReference type="Pfam" id="PF08281">
    <property type="entry name" value="Sigma70_r4_2"/>
    <property type="match status" value="1"/>
</dbReference>
<dbReference type="SUPFAM" id="SSF88946">
    <property type="entry name" value="Sigma2 domain of RNA polymerase sigma factors"/>
    <property type="match status" value="1"/>
</dbReference>
<dbReference type="PANTHER" id="PTHR43133">
    <property type="entry name" value="RNA POLYMERASE ECF-TYPE SIGMA FACTO"/>
    <property type="match status" value="1"/>
</dbReference>
<proteinExistence type="inferred from homology"/>
<dbReference type="InterPro" id="IPR007627">
    <property type="entry name" value="RNA_pol_sigma70_r2"/>
</dbReference>
<dbReference type="AlphaFoldDB" id="A0A238UCM2"/>
<dbReference type="GO" id="GO:0006352">
    <property type="term" value="P:DNA-templated transcription initiation"/>
    <property type="evidence" value="ECO:0007669"/>
    <property type="project" value="InterPro"/>
</dbReference>
<sequence>MNTYEVWTNYNEDLKRFITSKVKNEAVIEDILQDTFIKIHSKLPTLKDPSKLKSWVFTIARNTVYDYFKSKGKTVTFDTVEVEFEEENKEHTERDCLSGIIKNLPKKYRTPLFLYDIKGIKQQEIAEQLNLPLSTIKSQIQRGRKLIAKGFMDCCGYTINENGKLVGEIQDREDCKVCK</sequence>
<dbReference type="InterPro" id="IPR036388">
    <property type="entry name" value="WH-like_DNA-bd_sf"/>
</dbReference>
<comment type="similarity">
    <text evidence="1">Belongs to the sigma-70 factor family. ECF subfamily.</text>
</comment>
<dbReference type="RefSeq" id="WP_095073610.1">
    <property type="nucleotide sequence ID" value="NZ_LT899436.1"/>
</dbReference>
<feature type="domain" description="RNA polymerase sigma factor 70 region 4 type 2" evidence="7">
    <location>
        <begin position="95"/>
        <end position="146"/>
    </location>
</feature>
<evidence type="ECO:0000313" key="9">
    <source>
        <dbReference type="Proteomes" id="UP000215214"/>
    </source>
</evidence>
<keyword evidence="2" id="KW-0805">Transcription regulation</keyword>
<evidence type="ECO:0000259" key="7">
    <source>
        <dbReference type="Pfam" id="PF08281"/>
    </source>
</evidence>
<dbReference type="OrthoDB" id="9795666at2"/>
<dbReference type="InterPro" id="IPR013324">
    <property type="entry name" value="RNA_pol_sigma_r3/r4-like"/>
</dbReference>
<name>A0A238UCM2_9FLAO</name>
<dbReference type="Gene3D" id="1.10.10.10">
    <property type="entry name" value="Winged helix-like DNA-binding domain superfamily/Winged helix DNA-binding domain"/>
    <property type="match status" value="1"/>
</dbReference>
<evidence type="ECO:0000259" key="6">
    <source>
        <dbReference type="Pfam" id="PF04542"/>
    </source>
</evidence>